<name>A0A5N4AAU9_PHOPY</name>
<protein>
    <submittedName>
        <fullName evidence="1">Uncharacterized protein</fullName>
    </submittedName>
</protein>
<dbReference type="AlphaFoldDB" id="A0A5N4AAU9"/>
<dbReference type="EMBL" id="VVIM01000008">
    <property type="protein sequence ID" value="KAB0794409.1"/>
    <property type="molecule type" value="Genomic_DNA"/>
</dbReference>
<comment type="caution">
    <text evidence="1">The sequence shown here is derived from an EMBL/GenBank/DDBJ whole genome shotgun (WGS) entry which is preliminary data.</text>
</comment>
<sequence>MAQCMQIIHPEHAELLGNIANLPQQYLQQITTLLKDVRSEITNEQSTTTTKKQCVNNLLTRVDDISKSYMTRVITVDGNVKQRFIDTYTALGSALVKASQCEENHDVSCEVIQSCCTNVKNELYAQKSISSGSVSNFLVEFTTQFSKECDSILSSIRNLQADLNSCKAGVTERKKSRIEAVMLDKTLKSQASTSVMTSNLLVSCSILFAVIRAMY</sequence>
<dbReference type="InParanoid" id="A0A5N4AAU9"/>
<gene>
    <name evidence="1" type="ORF">PPYR_11248</name>
</gene>
<evidence type="ECO:0000313" key="1">
    <source>
        <dbReference type="EMBL" id="KAB0794409.1"/>
    </source>
</evidence>
<reference evidence="1 2" key="1">
    <citation type="journal article" date="2018" name="Elife">
        <title>Firefly genomes illuminate parallel origins of bioluminescence in beetles.</title>
        <authorList>
            <person name="Fallon T.R."/>
            <person name="Lower S.E."/>
            <person name="Chang C.H."/>
            <person name="Bessho-Uehara M."/>
            <person name="Martin G.J."/>
            <person name="Bewick A.J."/>
            <person name="Behringer M."/>
            <person name="Debat H.J."/>
            <person name="Wong I."/>
            <person name="Day J.C."/>
            <person name="Suvorov A."/>
            <person name="Silva C.J."/>
            <person name="Stanger-Hall K.F."/>
            <person name="Hall D.W."/>
            <person name="Schmitz R.J."/>
            <person name="Nelson D.R."/>
            <person name="Lewis S.M."/>
            <person name="Shigenobu S."/>
            <person name="Bybee S.M."/>
            <person name="Larracuente A.M."/>
            <person name="Oba Y."/>
            <person name="Weng J.K."/>
        </authorList>
    </citation>
    <scope>NUCLEOTIDE SEQUENCE [LARGE SCALE GENOMIC DNA]</scope>
    <source>
        <strain evidence="1">1611_PpyrPB1</strain>
        <tissue evidence="1">Whole body</tissue>
    </source>
</reference>
<accession>A0A5N4AAU9</accession>
<organism evidence="1 2">
    <name type="scientific">Photinus pyralis</name>
    <name type="common">Common eastern firefly</name>
    <name type="synonym">Lampyris pyralis</name>
    <dbReference type="NCBI Taxonomy" id="7054"/>
    <lineage>
        <taxon>Eukaryota</taxon>
        <taxon>Metazoa</taxon>
        <taxon>Ecdysozoa</taxon>
        <taxon>Arthropoda</taxon>
        <taxon>Hexapoda</taxon>
        <taxon>Insecta</taxon>
        <taxon>Pterygota</taxon>
        <taxon>Neoptera</taxon>
        <taxon>Endopterygota</taxon>
        <taxon>Coleoptera</taxon>
        <taxon>Polyphaga</taxon>
        <taxon>Elateriformia</taxon>
        <taxon>Elateroidea</taxon>
        <taxon>Lampyridae</taxon>
        <taxon>Lampyrinae</taxon>
        <taxon>Photinus</taxon>
    </lineage>
</organism>
<dbReference type="Proteomes" id="UP000327044">
    <property type="component" value="Unassembled WGS sequence"/>
</dbReference>
<keyword evidence="2" id="KW-1185">Reference proteome</keyword>
<evidence type="ECO:0000313" key="2">
    <source>
        <dbReference type="Proteomes" id="UP000327044"/>
    </source>
</evidence>
<proteinExistence type="predicted"/>